<keyword evidence="1" id="KW-0328">Glycosyltransferase</keyword>
<comment type="similarity">
    <text evidence="3">Belongs to the glycosyl hydrolase 130 family.</text>
</comment>
<name>A0A2P8C9L1_9BACT</name>
<protein>
    <submittedName>
        <fullName evidence="4">Glycosidase</fullName>
    </submittedName>
    <submittedName>
        <fullName evidence="5">Putative GH43/DUF377 family glycosyl hydrolase</fullName>
    </submittedName>
</protein>
<dbReference type="Gene3D" id="2.115.10.20">
    <property type="entry name" value="Glycosyl hydrolase domain, family 43"/>
    <property type="match status" value="1"/>
</dbReference>
<sequence>MDMAKRFAGNPILRPGDLKPSREGLKIECLLNPGVFRYDGKIWMLLRVAERPEQKEGFTTFPVYSEDGELQIMEFKNDDPDLDLSDPRVISYQGQDYLTTISHLRLVCSDDGVHFHEPEGYPLLTGKGIHESYGIEDCRVSQIDDTYHLTYTAVSHLGVGVGLRTTKDWREFEHHGMIFPAHNKDSAIFEEKINGRYYAFHRPSSPELGGNYIWLASSPDGDHWGNHQCIAQTRKGKWDSVRIGAGAAPIRTDEGWLEIYHGANEDNQYCLGALLLDIDDPSKVLARSEEPIMMPAEEYEKTGFFGNVIFTNGHLVDGDEITMYYGAADEVICGAKFSVKEILKSLH</sequence>
<dbReference type="InterPro" id="IPR007184">
    <property type="entry name" value="Mannoside_phosphorylase"/>
</dbReference>
<dbReference type="CDD" id="cd18612">
    <property type="entry name" value="GH130_Lin0857-like"/>
    <property type="match status" value="1"/>
</dbReference>
<keyword evidence="7" id="KW-1185">Reference proteome</keyword>
<evidence type="ECO:0000256" key="2">
    <source>
        <dbReference type="ARBA" id="ARBA00022679"/>
    </source>
</evidence>
<dbReference type="Proteomes" id="UP000396862">
    <property type="component" value="Unassembled WGS sequence"/>
</dbReference>
<keyword evidence="5" id="KW-0378">Hydrolase</keyword>
<dbReference type="AlphaFoldDB" id="A0A2P8C9L1"/>
<evidence type="ECO:0000256" key="3">
    <source>
        <dbReference type="ARBA" id="ARBA00024356"/>
    </source>
</evidence>
<dbReference type="Pfam" id="PF04041">
    <property type="entry name" value="Glyco_hydro_130"/>
    <property type="match status" value="1"/>
</dbReference>
<comment type="caution">
    <text evidence="5">The sequence shown here is derived from an EMBL/GenBank/DDBJ whole genome shotgun (WGS) entry which is preliminary data.</text>
</comment>
<reference evidence="4 7" key="2">
    <citation type="submission" date="2019-10" db="EMBL/GenBank/DDBJ databases">
        <title>Prolixibacter strains distinguished by the presence of nitrate reductase genes were adept at nitrate-dependent anaerobic corrosion of metallic iron and carbon steel.</title>
        <authorList>
            <person name="Iino T."/>
            <person name="Shono N."/>
            <person name="Ito K."/>
            <person name="Nakamura R."/>
            <person name="Sueoka K."/>
            <person name="Harayama S."/>
            <person name="Ohkuma M."/>
        </authorList>
    </citation>
    <scope>NUCLEOTIDE SEQUENCE [LARGE SCALE GENOMIC DNA]</scope>
    <source>
        <strain evidence="4 7">MIC1-1</strain>
    </source>
</reference>
<dbReference type="EMBL" id="PYGC01000008">
    <property type="protein sequence ID" value="PSK81657.1"/>
    <property type="molecule type" value="Genomic_DNA"/>
</dbReference>
<dbReference type="PIRSF" id="PIRSF016202">
    <property type="entry name" value="PH1107"/>
    <property type="match status" value="1"/>
</dbReference>
<evidence type="ECO:0000313" key="5">
    <source>
        <dbReference type="EMBL" id="PSK81657.1"/>
    </source>
</evidence>
<dbReference type="GO" id="GO:0016757">
    <property type="term" value="F:glycosyltransferase activity"/>
    <property type="evidence" value="ECO:0007669"/>
    <property type="project" value="UniProtKB-KW"/>
</dbReference>
<accession>A0A2P8C9L1</accession>
<dbReference type="GO" id="GO:0016798">
    <property type="term" value="F:hydrolase activity, acting on glycosyl bonds"/>
    <property type="evidence" value="ECO:0007669"/>
    <property type="project" value="UniProtKB-KW"/>
</dbReference>
<organism evidence="5 6">
    <name type="scientific">Prolixibacter denitrificans</name>
    <dbReference type="NCBI Taxonomy" id="1541063"/>
    <lineage>
        <taxon>Bacteria</taxon>
        <taxon>Pseudomonadati</taxon>
        <taxon>Bacteroidota</taxon>
        <taxon>Bacteroidia</taxon>
        <taxon>Marinilabiliales</taxon>
        <taxon>Prolixibacteraceae</taxon>
        <taxon>Prolixibacter</taxon>
    </lineage>
</organism>
<evidence type="ECO:0000313" key="4">
    <source>
        <dbReference type="EMBL" id="GET21181.1"/>
    </source>
</evidence>
<dbReference type="InterPro" id="IPR023296">
    <property type="entry name" value="Glyco_hydro_beta-prop_sf"/>
</dbReference>
<keyword evidence="2" id="KW-0808">Transferase</keyword>
<dbReference type="PANTHER" id="PTHR34106">
    <property type="entry name" value="GLYCOSIDASE"/>
    <property type="match status" value="1"/>
</dbReference>
<dbReference type="SUPFAM" id="SSF75005">
    <property type="entry name" value="Arabinanase/levansucrase/invertase"/>
    <property type="match status" value="1"/>
</dbReference>
<dbReference type="PANTHER" id="PTHR34106:SF5">
    <property type="entry name" value="GLYCOSIDASE"/>
    <property type="match status" value="1"/>
</dbReference>
<keyword evidence="4" id="KW-0326">Glycosidase</keyword>
<proteinExistence type="inferred from homology"/>
<dbReference type="OrthoDB" id="9775877at2"/>
<evidence type="ECO:0000313" key="6">
    <source>
        <dbReference type="Proteomes" id="UP000240621"/>
    </source>
</evidence>
<reference evidence="5 6" key="1">
    <citation type="submission" date="2018-03" db="EMBL/GenBank/DDBJ databases">
        <title>Genomic Encyclopedia of Archaeal and Bacterial Type Strains, Phase II (KMG-II): from individual species to whole genera.</title>
        <authorList>
            <person name="Goeker M."/>
        </authorList>
    </citation>
    <scope>NUCLEOTIDE SEQUENCE [LARGE SCALE GENOMIC DNA]</scope>
    <source>
        <strain evidence="5 6">DSM 27267</strain>
    </source>
</reference>
<evidence type="ECO:0000313" key="7">
    <source>
        <dbReference type="Proteomes" id="UP000396862"/>
    </source>
</evidence>
<evidence type="ECO:0000256" key="1">
    <source>
        <dbReference type="ARBA" id="ARBA00022676"/>
    </source>
</evidence>
<gene>
    <name evidence="5" type="ORF">CLV93_10855</name>
    <name evidence="4" type="ORF">JCM18694_14270</name>
</gene>
<dbReference type="Proteomes" id="UP000240621">
    <property type="component" value="Unassembled WGS sequence"/>
</dbReference>
<dbReference type="EMBL" id="BLAU01000001">
    <property type="protein sequence ID" value="GET21181.1"/>
    <property type="molecule type" value="Genomic_DNA"/>
</dbReference>